<dbReference type="Pfam" id="PF08808">
    <property type="entry name" value="RES"/>
    <property type="match status" value="1"/>
</dbReference>
<name>A0A7X8TH95_9MICC</name>
<evidence type="ECO:0000313" key="2">
    <source>
        <dbReference type="EMBL" id="NLS08506.1"/>
    </source>
</evidence>
<feature type="domain" description="RES" evidence="1">
    <location>
        <begin position="15"/>
        <end position="158"/>
    </location>
</feature>
<accession>A0A7X8TH95</accession>
<dbReference type="RefSeq" id="WP_168886013.1">
    <property type="nucleotide sequence ID" value="NZ_JABAHY010000001.1"/>
</dbReference>
<dbReference type="AlphaFoldDB" id="A0A7X8TH95"/>
<gene>
    <name evidence="2" type="ORF">HGQ17_00485</name>
</gene>
<organism evidence="2 3">
    <name type="scientific">Nesterenkonia sedimenti</name>
    <dbReference type="NCBI Taxonomy" id="1463632"/>
    <lineage>
        <taxon>Bacteria</taxon>
        <taxon>Bacillati</taxon>
        <taxon>Actinomycetota</taxon>
        <taxon>Actinomycetes</taxon>
        <taxon>Micrococcales</taxon>
        <taxon>Micrococcaceae</taxon>
        <taxon>Nesterenkonia</taxon>
    </lineage>
</organism>
<dbReference type="EMBL" id="JABAHY010000001">
    <property type="protein sequence ID" value="NLS08506.1"/>
    <property type="molecule type" value="Genomic_DNA"/>
</dbReference>
<dbReference type="InterPro" id="IPR014914">
    <property type="entry name" value="RES_dom"/>
</dbReference>
<comment type="caution">
    <text evidence="2">The sequence shown here is derived from an EMBL/GenBank/DDBJ whole genome shotgun (WGS) entry which is preliminary data.</text>
</comment>
<reference evidence="2 3" key="1">
    <citation type="submission" date="2020-04" db="EMBL/GenBank/DDBJ databases">
        <title>Nesterenkonia sp. nov., isolated from marine sediment.</title>
        <authorList>
            <person name="Zhang G."/>
        </authorList>
    </citation>
    <scope>NUCLEOTIDE SEQUENCE [LARGE SCALE GENOMIC DNA]</scope>
    <source>
        <strain evidence="2 3">MY13</strain>
    </source>
</reference>
<proteinExistence type="predicted"/>
<keyword evidence="3" id="KW-1185">Reference proteome</keyword>
<evidence type="ECO:0000313" key="3">
    <source>
        <dbReference type="Proteomes" id="UP000523139"/>
    </source>
</evidence>
<dbReference type="Proteomes" id="UP000523139">
    <property type="component" value="Unassembled WGS sequence"/>
</dbReference>
<evidence type="ECO:0000259" key="1">
    <source>
        <dbReference type="Pfam" id="PF08808"/>
    </source>
</evidence>
<protein>
    <submittedName>
        <fullName evidence="2">RES family NAD+ phosphorylase</fullName>
    </submittedName>
</protein>
<sequence length="165" mass="18054">MTSDPLPLITLEGTFYRAVDPQYRDYALSGSRNPGRYSRADQPTLYLSSTPDGVEAAMIAHRDQHSAGLTLVEVSVQASGIFDLRDAESRAVAGLRLGDATAEWKQLVAAGIEPSSWRVRRELEERGAQGLVDPSRKAPGLWHLVLFRWNEPGAAQVQLLDPTVG</sequence>